<dbReference type="InterPro" id="IPR051401">
    <property type="entry name" value="GtrA_CellWall_Glycosyl"/>
</dbReference>
<comment type="subcellular location">
    <subcellularLocation>
        <location evidence="1">Membrane</location>
        <topology evidence="1">Multi-pass membrane protein</topology>
    </subcellularLocation>
</comment>
<name>A0ABW9GBK6_9GAMM</name>
<evidence type="ECO:0000256" key="3">
    <source>
        <dbReference type="ARBA" id="ARBA00022692"/>
    </source>
</evidence>
<dbReference type="PANTHER" id="PTHR38459:SF1">
    <property type="entry name" value="PROPHAGE BACTOPRENOL-LINKED GLUCOSE TRANSLOCASE HOMOLOG"/>
    <property type="match status" value="1"/>
</dbReference>
<evidence type="ECO:0000256" key="1">
    <source>
        <dbReference type="ARBA" id="ARBA00004141"/>
    </source>
</evidence>
<evidence type="ECO:0000256" key="6">
    <source>
        <dbReference type="ARBA" id="ARBA00025595"/>
    </source>
</evidence>
<reference evidence="10 11" key="1">
    <citation type="journal article" date="2013" name="Int. J. Syst. Evol. Microbiol.">
        <title>Celerinatantimonas yamalensis sp. nov., a cold-adapted diazotrophic bacterium from a cold permafrost brine.</title>
        <authorList>
            <person name="Shcherbakova V."/>
            <person name="Chuvilskaya N."/>
            <person name="Rivkina E."/>
            <person name="Demidov N."/>
            <person name="Uchaeva V."/>
            <person name="Suetin S."/>
            <person name="Suzina N."/>
            <person name="Gilichinsky D."/>
        </authorList>
    </citation>
    <scope>NUCLEOTIDE SEQUENCE [LARGE SCALE GENOMIC DNA]</scope>
    <source>
        <strain evidence="10 11">C7</strain>
    </source>
</reference>
<proteinExistence type="inferred from homology"/>
<protein>
    <recommendedName>
        <fullName evidence="7">Bactoprenol-linked glucose translocase</fullName>
    </recommendedName>
</protein>
<evidence type="ECO:0000256" key="8">
    <source>
        <dbReference type="SAM" id="Phobius"/>
    </source>
</evidence>
<sequence>MGKIVRYGFVGLINTFLHWTIFYLFLATVSRDQSLANLLGFFCANLFGFVTNSKFTFRMTMKYKRYFLYLLGMGSIAALIGLFADELNINPIFTLVFFSLVSFMIGYIYSNYFVFREKV</sequence>
<dbReference type="Pfam" id="PF04138">
    <property type="entry name" value="GtrA_DPMS_TM"/>
    <property type="match status" value="1"/>
</dbReference>
<dbReference type="InterPro" id="IPR007267">
    <property type="entry name" value="GtrA_DPMS_TM"/>
</dbReference>
<feature type="domain" description="GtrA/DPMS transmembrane" evidence="9">
    <location>
        <begin position="6"/>
        <end position="115"/>
    </location>
</feature>
<dbReference type="PIRSF" id="PIRSF006298">
    <property type="entry name" value="GtrA_prd"/>
    <property type="match status" value="1"/>
</dbReference>
<dbReference type="Proteomes" id="UP001629953">
    <property type="component" value="Unassembled WGS sequence"/>
</dbReference>
<keyword evidence="2 7" id="KW-0813">Transport</keyword>
<keyword evidence="5 8" id="KW-0472">Membrane</keyword>
<dbReference type="EMBL" id="JBEQCT010000011">
    <property type="protein sequence ID" value="MFM2486764.1"/>
    <property type="molecule type" value="Genomic_DNA"/>
</dbReference>
<dbReference type="PANTHER" id="PTHR38459">
    <property type="entry name" value="PROPHAGE BACTOPRENOL-LINKED GLUCOSE TRANSLOCASE HOMOLOG"/>
    <property type="match status" value="1"/>
</dbReference>
<evidence type="ECO:0000313" key="11">
    <source>
        <dbReference type="Proteomes" id="UP001629953"/>
    </source>
</evidence>
<feature type="transmembrane region" description="Helical" evidence="8">
    <location>
        <begin position="90"/>
        <end position="109"/>
    </location>
</feature>
<feature type="transmembrane region" description="Helical" evidence="8">
    <location>
        <begin position="35"/>
        <end position="55"/>
    </location>
</feature>
<evidence type="ECO:0000259" key="9">
    <source>
        <dbReference type="Pfam" id="PF04138"/>
    </source>
</evidence>
<evidence type="ECO:0000256" key="7">
    <source>
        <dbReference type="PIRNR" id="PIRNR006298"/>
    </source>
</evidence>
<keyword evidence="3 8" id="KW-0812">Transmembrane</keyword>
<dbReference type="InterPro" id="IPR016480">
    <property type="entry name" value="Glc_translocase_bactprenl-link"/>
</dbReference>
<feature type="transmembrane region" description="Helical" evidence="8">
    <location>
        <begin position="67"/>
        <end position="84"/>
    </location>
</feature>
<gene>
    <name evidence="10" type="ORF">ABUE30_17165</name>
</gene>
<evidence type="ECO:0000256" key="2">
    <source>
        <dbReference type="ARBA" id="ARBA00022448"/>
    </source>
</evidence>
<keyword evidence="11" id="KW-1185">Reference proteome</keyword>
<evidence type="ECO:0000313" key="10">
    <source>
        <dbReference type="EMBL" id="MFM2486764.1"/>
    </source>
</evidence>
<comment type="function">
    <text evidence="6 7">Involved in O antigen modification. Involved in the translocation of bactoprenol-linked glucose across the cytoplasmic membrane.</text>
</comment>
<keyword evidence="4 8" id="KW-1133">Transmembrane helix</keyword>
<comment type="similarity">
    <text evidence="7">Belongs to the gtrA family.</text>
</comment>
<dbReference type="RefSeq" id="WP_408625065.1">
    <property type="nucleotide sequence ID" value="NZ_JBEQCT010000011.1"/>
</dbReference>
<accession>A0ABW9GBK6</accession>
<organism evidence="10 11">
    <name type="scientific">Celerinatantimonas yamalensis</name>
    <dbReference type="NCBI Taxonomy" id="559956"/>
    <lineage>
        <taxon>Bacteria</taxon>
        <taxon>Pseudomonadati</taxon>
        <taxon>Pseudomonadota</taxon>
        <taxon>Gammaproteobacteria</taxon>
        <taxon>Celerinatantimonadaceae</taxon>
        <taxon>Celerinatantimonas</taxon>
    </lineage>
</organism>
<feature type="transmembrane region" description="Helical" evidence="8">
    <location>
        <begin position="7"/>
        <end position="29"/>
    </location>
</feature>
<comment type="caution">
    <text evidence="10">The sequence shown here is derived from an EMBL/GenBank/DDBJ whole genome shotgun (WGS) entry which is preliminary data.</text>
</comment>
<evidence type="ECO:0000256" key="4">
    <source>
        <dbReference type="ARBA" id="ARBA00022989"/>
    </source>
</evidence>
<evidence type="ECO:0000256" key="5">
    <source>
        <dbReference type="ARBA" id="ARBA00023136"/>
    </source>
</evidence>